<dbReference type="RefSeq" id="WP_160119098.1">
    <property type="nucleotide sequence ID" value="NZ_AP018711.1"/>
</dbReference>
<dbReference type="PROSITE" id="PS00455">
    <property type="entry name" value="AMP_BINDING"/>
    <property type="match status" value="1"/>
</dbReference>
<dbReference type="KEGG" id="smic:SmB9_10490"/>
<evidence type="ECO:0000256" key="4">
    <source>
        <dbReference type="ARBA" id="ARBA00066616"/>
    </source>
</evidence>
<keyword evidence="2" id="KW-0436">Ligase</keyword>
<dbReference type="GO" id="GO:0031956">
    <property type="term" value="F:medium-chain fatty acid-CoA ligase activity"/>
    <property type="evidence" value="ECO:0007669"/>
    <property type="project" value="TreeGrafter"/>
</dbReference>
<reference evidence="9 11" key="2">
    <citation type="submission" date="2018-10" db="EMBL/GenBank/DDBJ databases">
        <title>Genomic Encyclopedia of Type Strains, Phase IV (KMG-IV): sequencing the most valuable type-strain genomes for metagenomic binning, comparative biology and taxonomic classification.</title>
        <authorList>
            <person name="Goeker M."/>
        </authorList>
    </citation>
    <scope>NUCLEOTIDE SEQUENCE [LARGE SCALE GENOMIC DNA]</scope>
    <source>
        <strain evidence="9 11">DSM 19791</strain>
    </source>
</reference>
<dbReference type="FunFam" id="3.30.300.30:FF:000008">
    <property type="entry name" value="2,3-dihydroxybenzoate-AMP ligase"/>
    <property type="match status" value="1"/>
</dbReference>
<dbReference type="InterPro" id="IPR045851">
    <property type="entry name" value="AMP-bd_C_sf"/>
</dbReference>
<dbReference type="InterPro" id="IPR000873">
    <property type="entry name" value="AMP-dep_synth/lig_dom"/>
</dbReference>
<dbReference type="InterPro" id="IPR042099">
    <property type="entry name" value="ANL_N_sf"/>
</dbReference>
<evidence type="ECO:0000256" key="3">
    <source>
        <dbReference type="ARBA" id="ARBA00051915"/>
    </source>
</evidence>
<evidence type="ECO:0000313" key="8">
    <source>
        <dbReference type="EMBL" id="BBE33391.1"/>
    </source>
</evidence>
<dbReference type="Proteomes" id="UP000275727">
    <property type="component" value="Chromosome"/>
</dbReference>
<feature type="domain" description="AMP-dependent synthetase/ligase" evidence="6">
    <location>
        <begin position="27"/>
        <end position="391"/>
    </location>
</feature>
<dbReference type="EMBL" id="AP018711">
    <property type="protein sequence ID" value="BBE33391.1"/>
    <property type="molecule type" value="Genomic_DNA"/>
</dbReference>
<reference evidence="8 10" key="1">
    <citation type="submission" date="2018-06" db="EMBL/GenBank/DDBJ databases">
        <title>Complete Genome Sequence of the Microcystin-Degrading Bacterium Sphingosinicella microcystinivorans Strain B-9.</title>
        <authorList>
            <person name="Jin H."/>
            <person name="Nishizawa T."/>
            <person name="Guo Y."/>
            <person name="Nishizawa A."/>
            <person name="Park H."/>
            <person name="Kato H."/>
            <person name="Tsuji K."/>
            <person name="Harada K."/>
        </authorList>
    </citation>
    <scope>NUCLEOTIDE SEQUENCE [LARGE SCALE GENOMIC DNA]</scope>
    <source>
        <strain evidence="8 10">B9</strain>
    </source>
</reference>
<evidence type="ECO:0000256" key="2">
    <source>
        <dbReference type="ARBA" id="ARBA00022598"/>
    </source>
</evidence>
<name>A0AAD1D5S9_SPHMI</name>
<dbReference type="InterPro" id="IPR020845">
    <property type="entry name" value="AMP-binding_CS"/>
</dbReference>
<dbReference type="PANTHER" id="PTHR43201:SF5">
    <property type="entry name" value="MEDIUM-CHAIN ACYL-COA LIGASE ACSF2, MITOCHONDRIAL"/>
    <property type="match status" value="1"/>
</dbReference>
<dbReference type="Proteomes" id="UP000276029">
    <property type="component" value="Unassembled WGS sequence"/>
</dbReference>
<accession>A0AAD1D5S9</accession>
<gene>
    <name evidence="9" type="ORF">DFR51_3551</name>
    <name evidence="8" type="ORF">SmB9_10490</name>
</gene>
<comment type="similarity">
    <text evidence="1">Belongs to the ATP-dependent AMP-binding enzyme family.</text>
</comment>
<feature type="domain" description="AMP-binding enzyme C-terminal" evidence="7">
    <location>
        <begin position="442"/>
        <end position="517"/>
    </location>
</feature>
<evidence type="ECO:0000313" key="9">
    <source>
        <dbReference type="EMBL" id="RKS84951.1"/>
    </source>
</evidence>
<sequence>MPLSQSLWPADAAAGGCDHLPLGRALARSAARWPDAEAVVFACQSSVAGVRWSFSELHERSTKLAYALIGAGYRPGERIALWAPNHPNWILLQFAIAKAGMVLVALNPLYRAAELEYALAASDAVAVFHDGTAGGEDMRAIVGKVRRSVPRLRGLYHIGDEVDRMEASASLNGLLPEVQANDLLMIQYTSGTTGLPKPTLLPHGPIVTIGALSYAAWGFGEGDRVCHGFPMFHVGGSGNSTPGALMNGTTTLPIHIFKAEEALDILERERCTGFIGVPSMLTAMMEADPDRRRNLSALRRIIVGGAAVPAPFLSRCEGFFNVEMLNGYGQTESCGVCATVRPGDPSERKIHSSGLALPGVSLKVVDDHGQIQPCGKPGELCVEGPGKMIGYGDPDESAKAFDGEGWLRTGDIATMDTDGYVAIVGRLKDMVIRGGENLYPAEIESFLLQHPDINEVAVIGLPDEKYGEELCAVIRPASGSAPGEEAIRSWMRERVSRWKVPRYFAFVDALPVTGSGKVKKHELRPEMIRRFLGETPA</sequence>
<evidence type="ECO:0000259" key="6">
    <source>
        <dbReference type="Pfam" id="PF00501"/>
    </source>
</evidence>
<proteinExistence type="inferred from homology"/>
<dbReference type="EC" id="6.2.1.44" evidence="4"/>
<dbReference type="Pfam" id="PF13193">
    <property type="entry name" value="AMP-binding_C"/>
    <property type="match status" value="1"/>
</dbReference>
<comment type="catalytic activity">
    <reaction evidence="3">
        <text>3-(methylsulfanyl)propanoate + ATP + CoA = 3-(methylsulfanyl)propanoyl-CoA + AMP + diphosphate</text>
        <dbReference type="Rhea" id="RHEA:43052"/>
        <dbReference type="ChEBI" id="CHEBI:30616"/>
        <dbReference type="ChEBI" id="CHEBI:33019"/>
        <dbReference type="ChEBI" id="CHEBI:49016"/>
        <dbReference type="ChEBI" id="CHEBI:57287"/>
        <dbReference type="ChEBI" id="CHEBI:82815"/>
        <dbReference type="ChEBI" id="CHEBI:456215"/>
        <dbReference type="EC" id="6.2.1.44"/>
    </reaction>
    <physiologicalReaction direction="left-to-right" evidence="3">
        <dbReference type="Rhea" id="RHEA:43053"/>
    </physiologicalReaction>
</comment>
<dbReference type="EMBL" id="RBWX01000012">
    <property type="protein sequence ID" value="RKS84951.1"/>
    <property type="molecule type" value="Genomic_DNA"/>
</dbReference>
<evidence type="ECO:0000313" key="11">
    <source>
        <dbReference type="Proteomes" id="UP000276029"/>
    </source>
</evidence>
<evidence type="ECO:0000256" key="5">
    <source>
        <dbReference type="ARBA" id="ARBA00067668"/>
    </source>
</evidence>
<protein>
    <recommendedName>
        <fullName evidence="5">3-methylmercaptopropionyl-CoA ligase</fullName>
        <ecNumber evidence="4">6.2.1.44</ecNumber>
    </recommendedName>
</protein>
<keyword evidence="11" id="KW-1185">Reference proteome</keyword>
<dbReference type="Gene3D" id="3.30.300.30">
    <property type="match status" value="1"/>
</dbReference>
<dbReference type="AlphaFoldDB" id="A0AAD1D5S9"/>
<evidence type="ECO:0000256" key="1">
    <source>
        <dbReference type="ARBA" id="ARBA00006432"/>
    </source>
</evidence>
<evidence type="ECO:0000259" key="7">
    <source>
        <dbReference type="Pfam" id="PF13193"/>
    </source>
</evidence>
<dbReference type="InterPro" id="IPR025110">
    <property type="entry name" value="AMP-bd_C"/>
</dbReference>
<dbReference type="PANTHER" id="PTHR43201">
    <property type="entry name" value="ACYL-COA SYNTHETASE"/>
    <property type="match status" value="1"/>
</dbReference>
<dbReference type="Pfam" id="PF00501">
    <property type="entry name" value="AMP-binding"/>
    <property type="match status" value="1"/>
</dbReference>
<dbReference type="Gene3D" id="3.40.50.12780">
    <property type="entry name" value="N-terminal domain of ligase-like"/>
    <property type="match status" value="1"/>
</dbReference>
<evidence type="ECO:0000313" key="10">
    <source>
        <dbReference type="Proteomes" id="UP000275727"/>
    </source>
</evidence>
<organism evidence="8 10">
    <name type="scientific">Sphingosinicella microcystinivorans</name>
    <dbReference type="NCBI Taxonomy" id="335406"/>
    <lineage>
        <taxon>Bacteria</taxon>
        <taxon>Pseudomonadati</taxon>
        <taxon>Pseudomonadota</taxon>
        <taxon>Alphaproteobacteria</taxon>
        <taxon>Sphingomonadales</taxon>
        <taxon>Sphingosinicellaceae</taxon>
        <taxon>Sphingosinicella</taxon>
    </lineage>
</organism>
<dbReference type="GO" id="GO:0006631">
    <property type="term" value="P:fatty acid metabolic process"/>
    <property type="evidence" value="ECO:0007669"/>
    <property type="project" value="TreeGrafter"/>
</dbReference>
<dbReference type="SUPFAM" id="SSF56801">
    <property type="entry name" value="Acetyl-CoA synthetase-like"/>
    <property type="match status" value="1"/>
</dbReference>